<keyword evidence="2" id="KW-1185">Reference proteome</keyword>
<organism evidence="1 2">
    <name type="scientific">Salinibacterium xinjiangense</name>
    <dbReference type="NCBI Taxonomy" id="386302"/>
    <lineage>
        <taxon>Bacteria</taxon>
        <taxon>Bacillati</taxon>
        <taxon>Actinomycetota</taxon>
        <taxon>Actinomycetes</taxon>
        <taxon>Micrococcales</taxon>
        <taxon>Microbacteriaceae</taxon>
        <taxon>Salinibacterium</taxon>
    </lineage>
</organism>
<accession>A0A2C8Y6B0</accession>
<evidence type="ECO:0000313" key="1">
    <source>
        <dbReference type="EMBL" id="SOE45697.1"/>
    </source>
</evidence>
<dbReference type="EMBL" id="OCST01000001">
    <property type="protein sequence ID" value="SOE45697.1"/>
    <property type="molecule type" value="Genomic_DNA"/>
</dbReference>
<proteinExistence type="predicted"/>
<protein>
    <submittedName>
        <fullName evidence="1">Uncharacterized protein</fullName>
    </submittedName>
</protein>
<dbReference type="AlphaFoldDB" id="A0A2C8Y6B0"/>
<sequence length="256" mass="27436">MTLSSVDVAAELCVAPLSYNQSMIEADASAAVLRIGGVEGVVYVPPGATGIPGDVVRRMESIGRVFWQRVAWLHPWDVIVELGSGFGELIATVPLPPGSRLVSAENGGAEFPFLQRTLSEAGRAVELIESEVSLMPPLLVGLAVTATLASNPGQSQNACFRIGWHLDSYCAIAELTPLLTRFVRWAVIIPLAGLSAGRITELARGRFLFLIDRRTHNLIRVGSGRSEAAVSRMLESGWIYPDEAVLLSSAELAGTW</sequence>
<dbReference type="Proteomes" id="UP000219440">
    <property type="component" value="Unassembled WGS sequence"/>
</dbReference>
<name>A0A2C8Y6B0_9MICO</name>
<gene>
    <name evidence="1" type="ORF">SAMN06296378_0079</name>
</gene>
<evidence type="ECO:0000313" key="2">
    <source>
        <dbReference type="Proteomes" id="UP000219440"/>
    </source>
</evidence>
<reference evidence="1 2" key="1">
    <citation type="submission" date="2017-09" db="EMBL/GenBank/DDBJ databases">
        <authorList>
            <person name="Ehlers B."/>
            <person name="Leendertz F.H."/>
        </authorList>
    </citation>
    <scope>NUCLEOTIDE SEQUENCE [LARGE SCALE GENOMIC DNA]</scope>
    <source>
        <strain evidence="1 2">CGMCC 1.05381</strain>
    </source>
</reference>